<gene>
    <name evidence="1" type="ORF">OYC64_000108</name>
</gene>
<reference evidence="1 2" key="1">
    <citation type="journal article" date="2022" name="G3 (Bethesda)">
        <title>Evaluating Illumina-, Nanopore-, and PacBio-based genome assembly strategies with the bald notothen, Trematomus borchgrevinki.</title>
        <authorList>
            <person name="Rayamajhi N."/>
            <person name="Cheng C.C."/>
            <person name="Catchen J.M."/>
        </authorList>
    </citation>
    <scope>NUCLEOTIDE SEQUENCE [LARGE SCALE GENOMIC DNA]</scope>
    <source>
        <strain evidence="1">AGRC-2024</strain>
    </source>
</reference>
<comment type="caution">
    <text evidence="1">The sequence shown here is derived from an EMBL/GenBank/DDBJ whole genome shotgun (WGS) entry which is preliminary data.</text>
</comment>
<proteinExistence type="predicted"/>
<evidence type="ECO:0000313" key="1">
    <source>
        <dbReference type="EMBL" id="KAL3063707.1"/>
    </source>
</evidence>
<dbReference type="Proteomes" id="UP001619887">
    <property type="component" value="Unassembled WGS sequence"/>
</dbReference>
<evidence type="ECO:0008006" key="3">
    <source>
        <dbReference type="Google" id="ProtNLM"/>
    </source>
</evidence>
<dbReference type="EMBL" id="JBIYXZ010002070">
    <property type="protein sequence ID" value="KAL3063707.1"/>
    <property type="molecule type" value="Genomic_DNA"/>
</dbReference>
<keyword evidence="2" id="KW-1185">Reference proteome</keyword>
<dbReference type="PANTHER" id="PTHR45749:SF28">
    <property type="entry name" value="ZINC FINGER MYM-TYPE PROTEIN 1-LIKE-RELATED"/>
    <property type="match status" value="1"/>
</dbReference>
<protein>
    <recommendedName>
        <fullName evidence="3">DUF4371 domain-containing protein</fullName>
    </recommendedName>
</protein>
<reference evidence="1 2" key="2">
    <citation type="journal article" date="2024" name="G3 (Bethesda)">
        <title>The genome of the cryopelagic Antarctic bald notothen, Trematomus borchgrevinki.</title>
        <authorList>
            <person name="Rayamajhi N."/>
            <person name="Rivera-Colon A.G."/>
            <person name="Minhas B.F."/>
            <person name="Cheng C.C."/>
            <person name="Catchen J.M."/>
        </authorList>
    </citation>
    <scope>NUCLEOTIDE SEQUENCE [LARGE SCALE GENOMIC DNA]</scope>
    <source>
        <strain evidence="1">AGRC-2024</strain>
    </source>
</reference>
<organism evidence="1 2">
    <name type="scientific">Pagothenia borchgrevinki</name>
    <name type="common">Bald rockcod</name>
    <name type="synonym">Trematomus borchgrevinki</name>
    <dbReference type="NCBI Taxonomy" id="8213"/>
    <lineage>
        <taxon>Eukaryota</taxon>
        <taxon>Metazoa</taxon>
        <taxon>Chordata</taxon>
        <taxon>Craniata</taxon>
        <taxon>Vertebrata</taxon>
        <taxon>Euteleostomi</taxon>
        <taxon>Actinopterygii</taxon>
        <taxon>Neopterygii</taxon>
        <taxon>Teleostei</taxon>
        <taxon>Neoteleostei</taxon>
        <taxon>Acanthomorphata</taxon>
        <taxon>Eupercaria</taxon>
        <taxon>Perciformes</taxon>
        <taxon>Notothenioidei</taxon>
        <taxon>Nototheniidae</taxon>
        <taxon>Pagothenia</taxon>
    </lineage>
</organism>
<accession>A0ABD2HCF5</accession>
<sequence length="146" mass="16146">MGNAMKLATLGRVNIATQLGHRIAVRKHNEVDKNRHILCKIIDCVKFCGAFELALRGHDETDSPVNPGIFRGLVDLVSSLDTVLEEHLKTATIFKGTSKTVQNELLDCMLSVLRDYILEEVNSADFIAIQADEKLLEKISSSLPTV</sequence>
<evidence type="ECO:0000313" key="2">
    <source>
        <dbReference type="Proteomes" id="UP001619887"/>
    </source>
</evidence>
<dbReference type="AlphaFoldDB" id="A0ABD2HCF5"/>
<name>A0ABD2HCF5_PAGBO</name>
<dbReference type="PANTHER" id="PTHR45749">
    <property type="match status" value="1"/>
</dbReference>